<dbReference type="Proteomes" id="UP000275069">
    <property type="component" value="Chromosome"/>
</dbReference>
<dbReference type="Gene3D" id="3.40.50.300">
    <property type="entry name" value="P-loop containing nucleotide triphosphate hydrolases"/>
    <property type="match status" value="1"/>
</dbReference>
<dbReference type="AlphaFoldDB" id="A0A387BQX2"/>
<dbReference type="KEGG" id="gry:D7I44_13675"/>
<dbReference type="OrthoDB" id="572586at2"/>
<reference evidence="1 2" key="1">
    <citation type="submission" date="2018-09" db="EMBL/GenBank/DDBJ databases">
        <title>Genome sequencing of strain 2DFW10M-5.</title>
        <authorList>
            <person name="Heo J."/>
            <person name="Kim S.-J."/>
            <person name="Kwon S.-W."/>
        </authorList>
    </citation>
    <scope>NUCLEOTIDE SEQUENCE [LARGE SCALE GENOMIC DNA]</scope>
    <source>
        <strain evidence="1 2">2DFW10M-5</strain>
    </source>
</reference>
<dbReference type="InterPro" id="IPR027417">
    <property type="entry name" value="P-loop_NTPase"/>
</dbReference>
<dbReference type="RefSeq" id="WP_120790004.1">
    <property type="nucleotide sequence ID" value="NZ_CP032624.1"/>
</dbReference>
<dbReference type="EMBL" id="CP032624">
    <property type="protein sequence ID" value="AYG04474.1"/>
    <property type="molecule type" value="Genomic_DNA"/>
</dbReference>
<evidence type="ECO:0000313" key="2">
    <source>
        <dbReference type="Proteomes" id="UP000275069"/>
    </source>
</evidence>
<dbReference type="SUPFAM" id="SSF52540">
    <property type="entry name" value="P-loop containing nucleoside triphosphate hydrolases"/>
    <property type="match status" value="1"/>
</dbReference>
<organism evidence="1 2">
    <name type="scientific">Gryllotalpicola protaetiae</name>
    <dbReference type="NCBI Taxonomy" id="2419771"/>
    <lineage>
        <taxon>Bacteria</taxon>
        <taxon>Bacillati</taxon>
        <taxon>Actinomycetota</taxon>
        <taxon>Actinomycetes</taxon>
        <taxon>Micrococcales</taxon>
        <taxon>Microbacteriaceae</taxon>
        <taxon>Gryllotalpicola</taxon>
    </lineage>
</organism>
<proteinExistence type="predicted"/>
<protein>
    <recommendedName>
        <fullName evidence="3">Uridine kinase</fullName>
    </recommendedName>
</protein>
<keyword evidence="2" id="KW-1185">Reference proteome</keyword>
<sequence length="189" mass="20415">MQLVSTPRVEFLRGLRDEILSNYPRGRRIIGVDGFPGSGAHALADDLAAVFDDGGVPAFRASMGDFLKPRAIRGSGDQAYDETTFRRVLLDPWRLAGSTGFQTSAFDAARDVPALSEWKTAPADAVLIVDGAYLLGAFKGIWHFLVYVDAQQAEPDDEYLVAATPFFSASAVVDTSSPDVPKRILSDSC</sequence>
<accession>A0A387BQX2</accession>
<evidence type="ECO:0000313" key="1">
    <source>
        <dbReference type="EMBL" id="AYG04474.1"/>
    </source>
</evidence>
<gene>
    <name evidence="1" type="ORF">D7I44_13675</name>
</gene>
<name>A0A387BQX2_9MICO</name>
<evidence type="ECO:0008006" key="3">
    <source>
        <dbReference type="Google" id="ProtNLM"/>
    </source>
</evidence>